<dbReference type="PANTHER" id="PTHR47962">
    <property type="entry name" value="ATP-DEPENDENT HELICASE LHR-RELATED-RELATED"/>
    <property type="match status" value="1"/>
</dbReference>
<gene>
    <name evidence="12" type="ORF">SOCE26_047650</name>
</gene>
<dbReference type="InterPro" id="IPR013701">
    <property type="entry name" value="Lhr-like_DEAD/DEAH_assoc"/>
</dbReference>
<keyword evidence="3" id="KW-0378">Hydrolase</keyword>
<evidence type="ECO:0000313" key="12">
    <source>
        <dbReference type="EMBL" id="AUX43320.1"/>
    </source>
</evidence>
<feature type="region of interest" description="Disordered" evidence="9">
    <location>
        <begin position="1256"/>
        <end position="1338"/>
    </location>
</feature>
<dbReference type="Pfam" id="PF00270">
    <property type="entry name" value="DEAD"/>
    <property type="match status" value="1"/>
</dbReference>
<dbReference type="GO" id="GO:0016887">
    <property type="term" value="F:ATP hydrolysis activity"/>
    <property type="evidence" value="ECO:0007669"/>
    <property type="project" value="TreeGrafter"/>
</dbReference>
<evidence type="ECO:0000256" key="7">
    <source>
        <dbReference type="ARBA" id="ARBA00023204"/>
    </source>
</evidence>
<feature type="domain" description="Helicase C-terminal" evidence="11">
    <location>
        <begin position="297"/>
        <end position="444"/>
    </location>
</feature>
<sequence length="1656" mass="177310">MAKKRSPASDPLTRFHPATQAWFRGAFAEPTPAQVQGFPPILDGASTLLLAPTGSGKTLAAFLAAIDRLMASPEPDPAERCRVVYVSPLKALAIDVERNLRAPLAGIAAAAERLGLPYRMPQVGVRSGDTAPEDRARLSRKPPDILITTPESLYLLLTAAARDRLRAVETVIVDEIHALVATKRGAHLALTLERLEALRNAPRPMQRIGLSATQRPLDEVARLLGGGDIEGAGPAARFVPRPVTLVDASAPKALELRIEVPVEDMTKLGEVARAGEGPLPGAADPAQRSIWPSIHPRLVELVRAHRTTMIFVNSRRLAERLAAALNDTAGAEIALAHHGSIAREQRQQIEERLKAGLLPCIVATSSLELGLDLGAVDLVIQLEAPPSVAAGLQRVGRAGHEVGGTSRGIVFPKHRGDLLACAAAASRMRQGKVEATLYPRNPLDVLAQQIVAIAAMDSLHVDALFALVRRAAPFADLPRASFEGVLDMLSGRYPSDEFAELRPRIVWDRVGGAVRARMGAKRLAVVNAGTIPDRGLYGVFLDTGGDTSRPGRRVGELDEEMVFEAREGEVFLLGASSWRITDITHDRVLVVPAPGEPGKMPFWRGDQAGRNAELGASIGALARRLAAAPDDEAERALADEHGLDARAARNLVRYVRDQAAATGEVPSDRAIVLERFVDEVGDYRICILSPFGGRVHAPLSTCIAEKCRLELGLAVDTVWTDDGIVLRLPESESPPDAKQLLPQADEVEDLLVRGLGDTALFASRFRECAGRALLLPRKFPGKRSPLWAQRKRAADLLAVASRYGSFPILLETYRECLRDVFDLTALEELLRQIAARKVHVVTVDVRAPSPFAATLLFAYAGNFIYEGDLPLAERRAQVLAIDHARLRELLGEAELRELFDADAVTALEASLQRLDGRAPPKHEDHLHDLLLSLGDLTRDEIARRTEAPDAPPEAARERAAAWIDALVRDRRAVEILLAGERRLAAAEDAGRLRDALGVVPPPGLPIAFLEPAADPLGELVARYARTHGPFRAEDVARRFGLGPAPVLSALARLADRGRVVEGEFLPGGRGREYCDAEVLRSLKRRSLARLRAEVEPVPPEAYARFLADWHGLHRRRRGLDGLLAAIEQLQGAPLPASALESEILPARVEGYRPGDLDALCAAGEVLWRGVDPVGDGDGRVALYLAEAYPYLVPPPSRAEGALAERIRAALARRGALFFSDLSRETGAFGADLLAAIWDLVWAGEVTNDTLAPLRALGRESRTSGRRRDRDRPTAGRGMPALRGRRVGPPGSEGRWSLLSPPGGSPDARAPGDGTRAPGDGNDTRGPGVDDTTRGPGETERRAALARALLERHGVLTREAAAVEGLAGGFSAVYDVLRAMEEAGQARRGYFVAGLGAAQFAVPGADDRLRACREPSDDPRTLVLAATDPANPWGAAVRWPELPQRGDGAPEGAVRGPVRPQRAAGALVILHDGRLLAWMGRTERSLTTFLPEAEPERGDAIRAIASALAALVTEGRRRAVLVATIDGEPAHSSPLARALADAGFTSGAHGYLKRAPTPERAPWRPRALPGNAPDWARRAAAAGLDGPEGVEGFTPPPGLRSWPAAAPADGGWRMAPARAAEGAARAVDDAAAGNDGASDDDGDLALDDDDDVLFEEG</sequence>
<evidence type="ECO:0000313" key="13">
    <source>
        <dbReference type="Proteomes" id="UP000238348"/>
    </source>
</evidence>
<dbReference type="InterPro" id="IPR001650">
    <property type="entry name" value="Helicase_C-like"/>
</dbReference>
<dbReference type="EMBL" id="CP012673">
    <property type="protein sequence ID" value="AUX43320.1"/>
    <property type="molecule type" value="Genomic_DNA"/>
</dbReference>
<dbReference type="InterPro" id="IPR052511">
    <property type="entry name" value="ATP-dep_Helicase"/>
</dbReference>
<keyword evidence="8" id="KW-0413">Isomerase</keyword>
<dbReference type="SMART" id="SM00487">
    <property type="entry name" value="DEXDc"/>
    <property type="match status" value="1"/>
</dbReference>
<dbReference type="InterPro" id="IPR003593">
    <property type="entry name" value="AAA+_ATPase"/>
</dbReference>
<evidence type="ECO:0000256" key="1">
    <source>
        <dbReference type="ARBA" id="ARBA00022741"/>
    </source>
</evidence>
<dbReference type="InterPro" id="IPR045628">
    <property type="entry name" value="Lhr_WH_dom"/>
</dbReference>
<protein>
    <submittedName>
        <fullName evidence="12">DEAD/DEAH box helicase</fullName>
    </submittedName>
</protein>
<dbReference type="SMART" id="SM00382">
    <property type="entry name" value="AAA"/>
    <property type="match status" value="1"/>
</dbReference>
<dbReference type="GO" id="GO:0005524">
    <property type="term" value="F:ATP binding"/>
    <property type="evidence" value="ECO:0007669"/>
    <property type="project" value="UniProtKB-KW"/>
</dbReference>
<dbReference type="SUPFAM" id="SSF52540">
    <property type="entry name" value="P-loop containing nucleoside triphosphate hydrolases"/>
    <property type="match status" value="1"/>
</dbReference>
<dbReference type="GO" id="GO:0003677">
    <property type="term" value="F:DNA binding"/>
    <property type="evidence" value="ECO:0007669"/>
    <property type="project" value="UniProtKB-KW"/>
</dbReference>
<dbReference type="InterPro" id="IPR014001">
    <property type="entry name" value="Helicase_ATP-bd"/>
</dbReference>
<dbReference type="InterPro" id="IPR011545">
    <property type="entry name" value="DEAD/DEAH_box_helicase_dom"/>
</dbReference>
<dbReference type="OrthoDB" id="9815222at2"/>
<feature type="compositionally biased region" description="Low complexity" evidence="9">
    <location>
        <begin position="1614"/>
        <end position="1635"/>
    </location>
</feature>
<evidence type="ECO:0000256" key="5">
    <source>
        <dbReference type="ARBA" id="ARBA00022840"/>
    </source>
</evidence>
<feature type="compositionally biased region" description="Basic and acidic residues" evidence="9">
    <location>
        <begin position="1256"/>
        <end position="1273"/>
    </location>
</feature>
<dbReference type="RefSeq" id="WP_104982012.1">
    <property type="nucleotide sequence ID" value="NZ_CP012673.1"/>
</dbReference>
<dbReference type="Gene3D" id="3.40.50.300">
    <property type="entry name" value="P-loop containing nucleotide triphosphate hydrolases"/>
    <property type="match status" value="2"/>
</dbReference>
<feature type="compositionally biased region" description="Acidic residues" evidence="9">
    <location>
        <begin position="1636"/>
        <end position="1656"/>
    </location>
</feature>
<evidence type="ECO:0000256" key="2">
    <source>
        <dbReference type="ARBA" id="ARBA00022763"/>
    </source>
</evidence>
<dbReference type="Pfam" id="PF00271">
    <property type="entry name" value="Helicase_C"/>
    <property type="match status" value="1"/>
</dbReference>
<keyword evidence="2" id="KW-0227">DNA damage</keyword>
<accession>A0A2L0EVJ3</accession>
<evidence type="ECO:0000259" key="10">
    <source>
        <dbReference type="PROSITE" id="PS51192"/>
    </source>
</evidence>
<keyword evidence="6" id="KW-0238">DNA-binding</keyword>
<evidence type="ECO:0000256" key="4">
    <source>
        <dbReference type="ARBA" id="ARBA00022806"/>
    </source>
</evidence>
<feature type="region of interest" description="Disordered" evidence="9">
    <location>
        <begin position="1549"/>
        <end position="1571"/>
    </location>
</feature>
<name>A0A2L0EVJ3_SORCE</name>
<dbReference type="Pfam" id="PF23235">
    <property type="entry name" value="WHD_3rd_Lhr"/>
    <property type="match status" value="1"/>
</dbReference>
<proteinExistence type="predicted"/>
<dbReference type="Proteomes" id="UP000238348">
    <property type="component" value="Chromosome"/>
</dbReference>
<evidence type="ECO:0000259" key="11">
    <source>
        <dbReference type="PROSITE" id="PS51194"/>
    </source>
</evidence>
<keyword evidence="5" id="KW-0067">ATP-binding</keyword>
<reference evidence="12 13" key="1">
    <citation type="submission" date="2015-09" db="EMBL/GenBank/DDBJ databases">
        <title>Sorangium comparison.</title>
        <authorList>
            <person name="Zaburannyi N."/>
            <person name="Bunk B."/>
            <person name="Overmann J."/>
            <person name="Mueller R."/>
        </authorList>
    </citation>
    <scope>NUCLEOTIDE SEQUENCE [LARGE SCALE GENOMIC DNA]</scope>
    <source>
        <strain evidence="12 13">So ce26</strain>
    </source>
</reference>
<evidence type="ECO:0000256" key="9">
    <source>
        <dbReference type="SAM" id="MobiDB-lite"/>
    </source>
</evidence>
<evidence type="ECO:0000256" key="6">
    <source>
        <dbReference type="ARBA" id="ARBA00023125"/>
    </source>
</evidence>
<organism evidence="12 13">
    <name type="scientific">Sorangium cellulosum</name>
    <name type="common">Polyangium cellulosum</name>
    <dbReference type="NCBI Taxonomy" id="56"/>
    <lineage>
        <taxon>Bacteria</taxon>
        <taxon>Pseudomonadati</taxon>
        <taxon>Myxococcota</taxon>
        <taxon>Polyangia</taxon>
        <taxon>Polyangiales</taxon>
        <taxon>Polyangiaceae</taxon>
        <taxon>Sorangium</taxon>
    </lineage>
</organism>
<dbReference type="PROSITE" id="PS51194">
    <property type="entry name" value="HELICASE_CTER"/>
    <property type="match status" value="1"/>
</dbReference>
<keyword evidence="1" id="KW-0547">Nucleotide-binding</keyword>
<dbReference type="SMART" id="SM00490">
    <property type="entry name" value="HELICc"/>
    <property type="match status" value="1"/>
</dbReference>
<dbReference type="Pfam" id="PF08494">
    <property type="entry name" value="DEAD_assoc"/>
    <property type="match status" value="1"/>
</dbReference>
<dbReference type="InterPro" id="IPR055369">
    <property type="entry name" value="WH2_Lhr"/>
</dbReference>
<dbReference type="PROSITE" id="PS51192">
    <property type="entry name" value="HELICASE_ATP_BIND_1"/>
    <property type="match status" value="1"/>
</dbReference>
<feature type="domain" description="Helicase ATP-binding" evidence="10">
    <location>
        <begin position="38"/>
        <end position="232"/>
    </location>
</feature>
<dbReference type="Pfam" id="PF23236">
    <property type="entry name" value="WHD_2nd_Lhr"/>
    <property type="match status" value="1"/>
</dbReference>
<dbReference type="InterPro" id="IPR027417">
    <property type="entry name" value="P-loop_NTPase"/>
</dbReference>
<keyword evidence="7" id="KW-0234">DNA repair</keyword>
<dbReference type="Pfam" id="PF23234">
    <property type="entry name" value="WHD_4th_Lhr"/>
    <property type="match status" value="1"/>
</dbReference>
<dbReference type="InterPro" id="IPR036390">
    <property type="entry name" value="WH_DNA-bd_sf"/>
</dbReference>
<evidence type="ECO:0000256" key="8">
    <source>
        <dbReference type="ARBA" id="ARBA00023235"/>
    </source>
</evidence>
<dbReference type="GO" id="GO:0006281">
    <property type="term" value="P:DNA repair"/>
    <property type="evidence" value="ECO:0007669"/>
    <property type="project" value="UniProtKB-KW"/>
</dbReference>
<dbReference type="PANTHER" id="PTHR47962:SF5">
    <property type="entry name" value="ATP-DEPENDENT HELICASE LHR-RELATED"/>
    <property type="match status" value="1"/>
</dbReference>
<dbReference type="Pfam" id="PF19306">
    <property type="entry name" value="WHD_Lhr"/>
    <property type="match status" value="1"/>
</dbReference>
<feature type="region of interest" description="Disordered" evidence="9">
    <location>
        <begin position="1584"/>
        <end position="1656"/>
    </location>
</feature>
<dbReference type="SUPFAM" id="SSF46785">
    <property type="entry name" value="Winged helix' DNA-binding domain"/>
    <property type="match status" value="1"/>
</dbReference>
<evidence type="ECO:0000256" key="3">
    <source>
        <dbReference type="ARBA" id="ARBA00022801"/>
    </source>
</evidence>
<dbReference type="InterPro" id="IPR055368">
    <property type="entry name" value="WH3_Lhr"/>
</dbReference>
<dbReference type="GO" id="GO:0004386">
    <property type="term" value="F:helicase activity"/>
    <property type="evidence" value="ECO:0007669"/>
    <property type="project" value="UniProtKB-KW"/>
</dbReference>
<keyword evidence="4 12" id="KW-0347">Helicase</keyword>
<dbReference type="InterPro" id="IPR055367">
    <property type="entry name" value="WH4_Lhr"/>
</dbReference>